<evidence type="ECO:0000313" key="2">
    <source>
        <dbReference type="EMBL" id="RHJ62229.1"/>
    </source>
</evidence>
<proteinExistence type="predicted"/>
<accession>A0A415D753</accession>
<keyword evidence="1" id="KW-0732">Signal</keyword>
<feature type="signal peptide" evidence="1">
    <location>
        <begin position="1"/>
        <end position="21"/>
    </location>
</feature>
<dbReference type="RefSeq" id="WP_118278944.1">
    <property type="nucleotide sequence ID" value="NZ_JAQDJO010000002.1"/>
</dbReference>
<dbReference type="AlphaFoldDB" id="A0A415D753"/>
<gene>
    <name evidence="2" type="ORF">DW116_05805</name>
</gene>
<organism evidence="2 3">
    <name type="scientific">[Ruminococcus] lactaris</name>
    <dbReference type="NCBI Taxonomy" id="46228"/>
    <lineage>
        <taxon>Bacteria</taxon>
        <taxon>Bacillati</taxon>
        <taxon>Bacillota</taxon>
        <taxon>Clostridia</taxon>
        <taxon>Lachnospirales</taxon>
        <taxon>Lachnospiraceae</taxon>
        <taxon>Mediterraneibacter</taxon>
    </lineage>
</organism>
<comment type="caution">
    <text evidence="2">The sequence shown here is derived from an EMBL/GenBank/DDBJ whole genome shotgun (WGS) entry which is preliminary data.</text>
</comment>
<evidence type="ECO:0000256" key="1">
    <source>
        <dbReference type="SAM" id="SignalP"/>
    </source>
</evidence>
<protein>
    <submittedName>
        <fullName evidence="2">Uncharacterized protein</fullName>
    </submittedName>
</protein>
<reference evidence="2 3" key="1">
    <citation type="submission" date="2018-08" db="EMBL/GenBank/DDBJ databases">
        <title>A genome reference for cultivated species of the human gut microbiota.</title>
        <authorList>
            <person name="Zou Y."/>
            <person name="Xue W."/>
            <person name="Luo G."/>
        </authorList>
    </citation>
    <scope>NUCLEOTIDE SEQUENCE [LARGE SCALE GENOMIC DNA]</scope>
    <source>
        <strain evidence="2 3">AM09-9</strain>
    </source>
</reference>
<name>A0A415D753_9FIRM</name>
<feature type="chain" id="PRO_5038425097" evidence="1">
    <location>
        <begin position="22"/>
        <end position="290"/>
    </location>
</feature>
<dbReference type="EMBL" id="QRMI01000011">
    <property type="protein sequence ID" value="RHJ62229.1"/>
    <property type="molecule type" value="Genomic_DNA"/>
</dbReference>
<evidence type="ECO:0000313" key="3">
    <source>
        <dbReference type="Proteomes" id="UP000285832"/>
    </source>
</evidence>
<dbReference type="Proteomes" id="UP000285832">
    <property type="component" value="Unassembled WGS sequence"/>
</dbReference>
<dbReference type="PROSITE" id="PS51257">
    <property type="entry name" value="PROKAR_LIPOPROTEIN"/>
    <property type="match status" value="1"/>
</dbReference>
<sequence length="290" mass="32293">MKKILTFLLIGMLMLSCTALTGCGKKESSKTEYTMDEFADMYNETQSLFKKEAEKAYLTDEERYSEKGQQLYKKCSEKTGLPFNKELTLRGVKYQGYDCVNLKSNDEKTSVECFFAQSVDNFWILIPDGTTISIKGTFSPESAPGAYGTLCDVRLVSPDIDIKYEPTDIKDALKVITNEQGYESDIIIEGEISEIMTRDEVEEIVGGYVDISSALHDDAALIKGEDGSIIIFYDKTFTGELTAGDKIAVQGALQNGFGYENPATKKYSCLIGVMPDVDNCYNFTAHQDDE</sequence>